<dbReference type="EMBL" id="CP002919">
    <property type="protein sequence ID" value="AFS53884.1"/>
    <property type="molecule type" value="Genomic_DNA"/>
</dbReference>
<evidence type="ECO:0000313" key="1">
    <source>
        <dbReference type="EMBL" id="AFS53884.1"/>
    </source>
</evidence>
<protein>
    <submittedName>
        <fullName evidence="1">Uncharacterized protein</fullName>
    </submittedName>
</protein>
<sequence length="133" mass="14734">MENPIQIGVALPLALFDPQKKIRILFRRTLGAIAVNPQEIDILVDSGLSRWKTVPKDIFFAKTTIRIDPNIFDNCLSGKISIEEYDQILGLESAISTEKTPGTWEELLKQIQAKGISLKEASEKILGRGEGGN</sequence>
<proteinExistence type="predicted"/>
<organism evidence="1 2">
    <name type="scientific">Leptospirillum ferriphilum (strain ML-04)</name>
    <dbReference type="NCBI Taxonomy" id="1048260"/>
    <lineage>
        <taxon>Bacteria</taxon>
        <taxon>Pseudomonadati</taxon>
        <taxon>Nitrospirota</taxon>
        <taxon>Nitrospiria</taxon>
        <taxon>Nitrospirales</taxon>
        <taxon>Nitrospiraceae</taxon>
        <taxon>Leptospirillum</taxon>
    </lineage>
</organism>
<dbReference type="KEGG" id="lfi:LFML04_1682"/>
<dbReference type="AlphaFoldDB" id="J9ZBS9"/>
<dbReference type="PATRIC" id="fig|1048260.3.peg.1802"/>
<accession>J9ZBS9</accession>
<name>J9ZBS9_LEPFM</name>
<dbReference type="Proteomes" id="UP000006177">
    <property type="component" value="Chromosome"/>
</dbReference>
<evidence type="ECO:0000313" key="2">
    <source>
        <dbReference type="Proteomes" id="UP000006177"/>
    </source>
</evidence>
<gene>
    <name evidence="1" type="ordered locus">LFML04_1682</name>
</gene>
<dbReference type="HOGENOM" id="CLU_1904117_0_0_0"/>
<reference evidence="1 2" key="1">
    <citation type="journal article" date="2011" name="J. Microbiol.">
        <title>Complete genome of Leptospirillum ferriphilum ML-04 provides insight into its physiology and environmental adaptation.</title>
        <authorList>
            <person name="Mi S."/>
            <person name="Song J."/>
            <person name="Lin J."/>
            <person name="Che Y."/>
            <person name="Zheng H."/>
            <person name="Lin J."/>
        </authorList>
    </citation>
    <scope>NUCLEOTIDE SEQUENCE [LARGE SCALE GENOMIC DNA]</scope>
    <source>
        <strain evidence="1 2">ML-04</strain>
    </source>
</reference>